<evidence type="ECO:0000256" key="1">
    <source>
        <dbReference type="SAM" id="Phobius"/>
    </source>
</evidence>
<gene>
    <name evidence="2" type="ORF">IGU_03716</name>
</gene>
<sequence length="55" mass="5687">MKYGTTELGHRGIVFVGCTFLGAGVGSMFGGAKTGWMIGMGAGFLGMALTRWIGK</sequence>
<keyword evidence="1" id="KW-0812">Transmembrane</keyword>
<feature type="transmembrane region" description="Helical" evidence="1">
    <location>
        <begin position="12"/>
        <end position="30"/>
    </location>
</feature>
<accession>A0A9W5VEQ0</accession>
<protein>
    <submittedName>
        <fullName evidence="2">Uncharacterized protein</fullName>
    </submittedName>
</protein>
<name>A0A9W5VEQ0_BACCE</name>
<evidence type="ECO:0000313" key="2">
    <source>
        <dbReference type="EMBL" id="EOP62535.1"/>
    </source>
</evidence>
<evidence type="ECO:0000313" key="3">
    <source>
        <dbReference type="Proteomes" id="UP000013989"/>
    </source>
</evidence>
<dbReference type="Proteomes" id="UP000013989">
    <property type="component" value="Unassembled WGS sequence"/>
</dbReference>
<dbReference type="AlphaFoldDB" id="A0A9W5VEQ0"/>
<proteinExistence type="predicted"/>
<feature type="transmembrane region" description="Helical" evidence="1">
    <location>
        <begin position="36"/>
        <end position="54"/>
    </location>
</feature>
<reference evidence="2 3" key="1">
    <citation type="submission" date="2012-12" db="EMBL/GenBank/DDBJ databases">
        <title>The Genome Sequence of Bacillus cereus ISP2954.</title>
        <authorList>
            <consortium name="The Broad Institute Genome Sequencing Platform"/>
            <consortium name="The Broad Institute Genome Sequencing Center for Infectious Disease"/>
            <person name="Feldgarden M."/>
            <person name="Van der Auwera G.A."/>
            <person name="Mahillon J."/>
            <person name="Duprez V."/>
            <person name="Timmery S."/>
            <person name="Mattelet C."/>
            <person name="Dierick K."/>
            <person name="Sun M."/>
            <person name="Yu Z."/>
            <person name="Zhu L."/>
            <person name="Hu X."/>
            <person name="Shank E.B."/>
            <person name="Swiecicka I."/>
            <person name="Hansen B.M."/>
            <person name="Andrup L."/>
            <person name="Walker B."/>
            <person name="Young S.K."/>
            <person name="Zeng Q."/>
            <person name="Gargeya S."/>
            <person name="Fitzgerald M."/>
            <person name="Haas B."/>
            <person name="Abouelleil A."/>
            <person name="Alvarado L."/>
            <person name="Arachchi H.M."/>
            <person name="Berlin A.M."/>
            <person name="Chapman S.B."/>
            <person name="Dewar J."/>
            <person name="Goldberg J."/>
            <person name="Griggs A."/>
            <person name="Gujja S."/>
            <person name="Hansen M."/>
            <person name="Howarth C."/>
            <person name="Imamovic A."/>
            <person name="Larimer J."/>
            <person name="McCowan C."/>
            <person name="Murphy C."/>
            <person name="Neiman D."/>
            <person name="Pearson M."/>
            <person name="Priest M."/>
            <person name="Roberts A."/>
            <person name="Saif S."/>
            <person name="Shea T."/>
            <person name="Sisk P."/>
            <person name="Sykes S."/>
            <person name="Wortman J."/>
            <person name="Nusbaum C."/>
            <person name="Birren B."/>
        </authorList>
    </citation>
    <scope>NUCLEOTIDE SEQUENCE [LARGE SCALE GENOMIC DNA]</scope>
    <source>
        <strain evidence="2 3">ISP2954</strain>
    </source>
</reference>
<organism evidence="2 3">
    <name type="scientific">Bacillus cereus ISP2954</name>
    <dbReference type="NCBI Taxonomy" id="1053215"/>
    <lineage>
        <taxon>Bacteria</taxon>
        <taxon>Bacillati</taxon>
        <taxon>Bacillota</taxon>
        <taxon>Bacilli</taxon>
        <taxon>Bacillales</taxon>
        <taxon>Bacillaceae</taxon>
        <taxon>Bacillus</taxon>
        <taxon>Bacillus cereus group</taxon>
    </lineage>
</organism>
<comment type="caution">
    <text evidence="2">The sequence shown here is derived from an EMBL/GenBank/DDBJ whole genome shotgun (WGS) entry which is preliminary data.</text>
</comment>
<keyword evidence="1" id="KW-1133">Transmembrane helix</keyword>
<keyword evidence="1" id="KW-0472">Membrane</keyword>
<dbReference type="EMBL" id="AHEJ01000066">
    <property type="protein sequence ID" value="EOP62535.1"/>
    <property type="molecule type" value="Genomic_DNA"/>
</dbReference>